<dbReference type="KEGG" id="sutt:SUTMEG_08360"/>
<accession>A0A2Z6I8Z7</accession>
<evidence type="ECO:0000313" key="2">
    <source>
        <dbReference type="EMBL" id="BBF22945.1"/>
    </source>
</evidence>
<keyword evidence="3" id="KW-1185">Reference proteome</keyword>
<sequence>MTNPRGGVVKSDKGGYDPTPRVPKGFLLKKKRASGFPPGRAFFVTACEAAQSQSETPRRIASGMRVFEKTGSSASARRAR</sequence>
<reference evidence="2 3" key="1">
    <citation type="journal article" date="2018" name="Int. J. Syst. Evol. Microbiol.">
        <title>Mesosutterella multiformis gen. nov., sp. nov., a member of the family Sutterellaceae and Sutterella megalosphaeroides sp. nov., isolated from human faeces.</title>
        <authorList>
            <person name="Sakamoto M."/>
            <person name="Ikeyama N."/>
            <person name="Kunihiro T."/>
            <person name="Iino T."/>
            <person name="Yuki M."/>
            <person name="Ohkuma M."/>
        </authorList>
    </citation>
    <scope>NUCLEOTIDE SEQUENCE [LARGE SCALE GENOMIC DNA]</scope>
    <source>
        <strain evidence="2 3">6FBBBH3</strain>
    </source>
</reference>
<gene>
    <name evidence="2" type="ORF">SUTMEG_08360</name>
</gene>
<organism evidence="2 3">
    <name type="scientific">Sutterella megalosphaeroides</name>
    <dbReference type="NCBI Taxonomy" id="2494234"/>
    <lineage>
        <taxon>Bacteria</taxon>
        <taxon>Pseudomonadati</taxon>
        <taxon>Pseudomonadota</taxon>
        <taxon>Betaproteobacteria</taxon>
        <taxon>Burkholderiales</taxon>
        <taxon>Sutterellaceae</taxon>
        <taxon>Sutterella</taxon>
    </lineage>
</organism>
<dbReference type="AlphaFoldDB" id="A0A2Z6I8Z7"/>
<feature type="region of interest" description="Disordered" evidence="1">
    <location>
        <begin position="1"/>
        <end position="23"/>
    </location>
</feature>
<evidence type="ECO:0000256" key="1">
    <source>
        <dbReference type="SAM" id="MobiDB-lite"/>
    </source>
</evidence>
<evidence type="ECO:0000313" key="3">
    <source>
        <dbReference type="Proteomes" id="UP000271003"/>
    </source>
</evidence>
<proteinExistence type="predicted"/>
<dbReference type="Proteomes" id="UP000271003">
    <property type="component" value="Chromosome"/>
</dbReference>
<name>A0A2Z6I8Z7_9BURK</name>
<protein>
    <submittedName>
        <fullName evidence="2">Uncharacterized protein</fullName>
    </submittedName>
</protein>
<dbReference type="EMBL" id="AP018786">
    <property type="protein sequence ID" value="BBF22945.1"/>
    <property type="molecule type" value="Genomic_DNA"/>
</dbReference>